<dbReference type="Gramene" id="TVU09171">
    <property type="protein sequence ID" value="TVU09171"/>
    <property type="gene ID" value="EJB05_42617"/>
</dbReference>
<evidence type="ECO:0000313" key="4">
    <source>
        <dbReference type="Proteomes" id="UP000324897"/>
    </source>
</evidence>
<evidence type="ECO:0000313" key="3">
    <source>
        <dbReference type="EMBL" id="TVU09171.1"/>
    </source>
</evidence>
<evidence type="ECO:0000256" key="1">
    <source>
        <dbReference type="SAM" id="MobiDB-lite"/>
    </source>
</evidence>
<keyword evidence="4" id="KW-1185">Reference proteome</keyword>
<dbReference type="InterPro" id="IPR001810">
    <property type="entry name" value="F-box_dom"/>
</dbReference>
<dbReference type="EMBL" id="RWGY01000039">
    <property type="protein sequence ID" value="TVU09171.1"/>
    <property type="molecule type" value="Genomic_DNA"/>
</dbReference>
<dbReference type="AlphaFoldDB" id="A0A5J9TEW6"/>
<feature type="region of interest" description="Disordered" evidence="1">
    <location>
        <begin position="1"/>
        <end position="30"/>
    </location>
</feature>
<dbReference type="OrthoDB" id="674561at2759"/>
<feature type="non-terminal residue" evidence="3">
    <location>
        <position position="1"/>
    </location>
</feature>
<evidence type="ECO:0000259" key="2">
    <source>
        <dbReference type="PROSITE" id="PS50181"/>
    </source>
</evidence>
<feature type="domain" description="F-box" evidence="2">
    <location>
        <begin position="27"/>
        <end position="78"/>
    </location>
</feature>
<name>A0A5J9TEW6_9POAL</name>
<dbReference type="InterPro" id="IPR036047">
    <property type="entry name" value="F-box-like_dom_sf"/>
</dbReference>
<organism evidence="3 4">
    <name type="scientific">Eragrostis curvula</name>
    <name type="common">weeping love grass</name>
    <dbReference type="NCBI Taxonomy" id="38414"/>
    <lineage>
        <taxon>Eukaryota</taxon>
        <taxon>Viridiplantae</taxon>
        <taxon>Streptophyta</taxon>
        <taxon>Embryophyta</taxon>
        <taxon>Tracheophyta</taxon>
        <taxon>Spermatophyta</taxon>
        <taxon>Magnoliopsida</taxon>
        <taxon>Liliopsida</taxon>
        <taxon>Poales</taxon>
        <taxon>Poaceae</taxon>
        <taxon>PACMAD clade</taxon>
        <taxon>Chloridoideae</taxon>
        <taxon>Eragrostideae</taxon>
        <taxon>Eragrostidinae</taxon>
        <taxon>Eragrostis</taxon>
    </lineage>
</organism>
<dbReference type="Proteomes" id="UP000324897">
    <property type="component" value="Chromosome 3"/>
</dbReference>
<dbReference type="PANTHER" id="PTHR33207">
    <property type="entry name" value="F-BOX DOMAIN CONTAINING PROTEIN-RELATED"/>
    <property type="match status" value="1"/>
</dbReference>
<gene>
    <name evidence="3" type="ORF">EJB05_42617</name>
</gene>
<accession>A0A5J9TEW6</accession>
<dbReference type="SUPFAM" id="SSF81383">
    <property type="entry name" value="F-box domain"/>
    <property type="match status" value="1"/>
</dbReference>
<comment type="caution">
    <text evidence="3">The sequence shown here is derived from an EMBL/GenBank/DDBJ whole genome shotgun (WGS) entry which is preliminary data.</text>
</comment>
<proteinExistence type="predicted"/>
<protein>
    <recommendedName>
        <fullName evidence="2">F-box domain-containing protein</fullName>
    </recommendedName>
</protein>
<reference evidence="3 4" key="1">
    <citation type="journal article" date="2019" name="Sci. Rep.">
        <title>A high-quality genome of Eragrostis curvula grass provides insights into Poaceae evolution and supports new strategies to enhance forage quality.</title>
        <authorList>
            <person name="Carballo J."/>
            <person name="Santos B.A.C.M."/>
            <person name="Zappacosta D."/>
            <person name="Garbus I."/>
            <person name="Selva J.P."/>
            <person name="Gallo C.A."/>
            <person name="Diaz A."/>
            <person name="Albertini E."/>
            <person name="Caccamo M."/>
            <person name="Echenique V."/>
        </authorList>
    </citation>
    <scope>NUCLEOTIDE SEQUENCE [LARGE SCALE GENOMIC DNA]</scope>
    <source>
        <strain evidence="4">cv. Victoria</strain>
        <tissue evidence="3">Leaf</tissue>
    </source>
</reference>
<sequence>MATERRHRRSRRNRSKKNREEARPDGPTSVHDVPDHLLELVLLRLDSSATLLRAAAACKLWRRIITGSTGFLTRFRSLHAPCVAGHYHAYDPDWVEYGVPPITGSPVFVPSSSSSTAVVDSRRFSLDFLPESDSGWAIADSRGSLLLLFRKRTGWAERARESFYFPDLVVCDPLTRRYQGILRESHYSNGVFLLDGDGSGGHRIINMSNFRVVAVDSYYFETEPEGFKPVACVFTPGSDGGWRDLPTASTNSDAITLPGSTDTFAGRANGSLYWVTGEDGAMLALDQATTQFSLVTFPGAGADACFGGSLDKWSVRVIGGEDGALRVVRMVNSNLTIFVRHRDSEDLVVEKCLRLPDAAIRLPGCEDYNYFLRNAMIAAAHDTYILVTPQEKTCLFSVELDTMEVEFEHERNKYPGTAYPCELPWPPSLEACSDRGRDTQQKQFVY</sequence>
<feature type="compositionally biased region" description="Basic residues" evidence="1">
    <location>
        <begin position="1"/>
        <end position="17"/>
    </location>
</feature>
<dbReference type="PROSITE" id="PS50181">
    <property type="entry name" value="FBOX"/>
    <property type="match status" value="1"/>
</dbReference>